<dbReference type="Pfam" id="PF00153">
    <property type="entry name" value="Mito_carr"/>
    <property type="match status" value="3"/>
</dbReference>
<feature type="repeat" description="Solcar" evidence="11">
    <location>
        <begin position="223"/>
        <end position="309"/>
    </location>
</feature>
<evidence type="ECO:0000256" key="8">
    <source>
        <dbReference type="ARBA" id="ARBA00022989"/>
    </source>
</evidence>
<evidence type="ECO:0000256" key="10">
    <source>
        <dbReference type="ARBA" id="ARBA00023136"/>
    </source>
</evidence>
<dbReference type="InterPro" id="IPR018108">
    <property type="entry name" value="MCP_transmembrane"/>
</dbReference>
<evidence type="ECO:0000313" key="16">
    <source>
        <dbReference type="Proteomes" id="UP000746747"/>
    </source>
</evidence>
<feature type="transmembrane region" description="Helical" evidence="13">
    <location>
        <begin position="420"/>
        <end position="443"/>
    </location>
</feature>
<dbReference type="InterPro" id="IPR023395">
    <property type="entry name" value="MCP_dom_sf"/>
</dbReference>
<dbReference type="Proteomes" id="UP000746747">
    <property type="component" value="Unassembled WGS sequence"/>
</dbReference>
<protein>
    <recommendedName>
        <fullName evidence="14">EF-hand domain-containing protein</fullName>
    </recommendedName>
</protein>
<feature type="repeat" description="Solcar" evidence="11">
    <location>
        <begin position="417"/>
        <end position="506"/>
    </location>
</feature>
<keyword evidence="16" id="KW-1185">Reference proteome</keyword>
<feature type="domain" description="EF-hand" evidence="14">
    <location>
        <begin position="117"/>
        <end position="152"/>
    </location>
</feature>
<dbReference type="PROSITE" id="PS50920">
    <property type="entry name" value="SOLCAR"/>
    <property type="match status" value="3"/>
</dbReference>
<dbReference type="SUPFAM" id="SSF103506">
    <property type="entry name" value="Mitochondrial carrier"/>
    <property type="match status" value="1"/>
</dbReference>
<feature type="transmembrane region" description="Helical" evidence="13">
    <location>
        <begin position="377"/>
        <end position="400"/>
    </location>
</feature>
<sequence length="512" mass="57720">MSIDIVMNRESLSRLSEVITPLYGLSAETSTPFMNEDQVCLFQLNMHVISKEKKRLRKLYEGLDMSKDATIDVGDLTNAFKQKTPLIPSGVIPELFPQMDYLNDDITFAELVQHAIEHEKKLEIIFRDLDKNKNGHIGVQEIKKYCEDLGLPITEAKVQAIVEWMSRTNSASVNFSKLKNFMLLYPRSKPEEIAKFWKHNLMIYIGEDSQMPEDFSQQEIASGFWWKHLVAGGIAGCMSRTCTAPLDRVKIYLQVHATLLNRLRFPKAAKLLYEEGGLKSFWRGNGVNIAKIAPESAIKFFSYDLIKRLIVRNKDEGYKLQIFDRLAAGSAAGVVSQTVVYPLEVLKTRLALRRSDQLDSGLIDLAAKMYRNEGLLCFYKGIVPNLIGIIPYAGIDLAIYETLKSYYLNSYNAHPIRDIIALPICGACSSICGMVASYPFALVRTRLQALSISDNLTQPGTMNGQIQYIWRNDGLCGLYRGLTANLVKAVPAVAISYCVYEHVRIWLGAPMM</sequence>
<keyword evidence="10 11" id="KW-0472">Membrane</keyword>
<keyword evidence="3 12" id="KW-0813">Transport</keyword>
<evidence type="ECO:0000256" key="4">
    <source>
        <dbReference type="ARBA" id="ARBA00022692"/>
    </source>
</evidence>
<evidence type="ECO:0000256" key="12">
    <source>
        <dbReference type="RuleBase" id="RU000488"/>
    </source>
</evidence>
<keyword evidence="8 13" id="KW-1133">Transmembrane helix</keyword>
<dbReference type="EMBL" id="CAKAEH010001589">
    <property type="protein sequence ID" value="CAG9537815.1"/>
    <property type="molecule type" value="Genomic_DNA"/>
</dbReference>
<dbReference type="PROSITE" id="PS50222">
    <property type="entry name" value="EF_HAND_2"/>
    <property type="match status" value="1"/>
</dbReference>
<proteinExistence type="inferred from homology"/>
<dbReference type="GO" id="GO:0055085">
    <property type="term" value="P:transmembrane transport"/>
    <property type="evidence" value="ECO:0007669"/>
    <property type="project" value="InterPro"/>
</dbReference>
<keyword evidence="9" id="KW-0496">Mitochondrion</keyword>
<dbReference type="CDD" id="cd00051">
    <property type="entry name" value="EFh"/>
    <property type="match status" value="1"/>
</dbReference>
<accession>A0A8J2PW80</accession>
<dbReference type="PANTHER" id="PTHR24089">
    <property type="entry name" value="SOLUTE CARRIER FAMILY 25"/>
    <property type="match status" value="1"/>
</dbReference>
<dbReference type="PROSITE" id="PS00018">
    <property type="entry name" value="EF_HAND_1"/>
    <property type="match status" value="1"/>
</dbReference>
<dbReference type="SUPFAM" id="SSF47473">
    <property type="entry name" value="EF-hand"/>
    <property type="match status" value="1"/>
</dbReference>
<keyword evidence="5" id="KW-0677">Repeat</keyword>
<dbReference type="InterPro" id="IPR002067">
    <property type="entry name" value="MCP"/>
</dbReference>
<evidence type="ECO:0000256" key="1">
    <source>
        <dbReference type="ARBA" id="ARBA00004448"/>
    </source>
</evidence>
<dbReference type="InterPro" id="IPR011992">
    <property type="entry name" value="EF-hand-dom_pair"/>
</dbReference>
<dbReference type="FunFam" id="1.50.40.10:FF:000003">
    <property type="entry name" value="Putative calcium-binding mitochondrial carrier protein scamc-2"/>
    <property type="match status" value="1"/>
</dbReference>
<organism evidence="15 16">
    <name type="scientific">Cercopithifilaria johnstoni</name>
    <dbReference type="NCBI Taxonomy" id="2874296"/>
    <lineage>
        <taxon>Eukaryota</taxon>
        <taxon>Metazoa</taxon>
        <taxon>Ecdysozoa</taxon>
        <taxon>Nematoda</taxon>
        <taxon>Chromadorea</taxon>
        <taxon>Rhabditida</taxon>
        <taxon>Spirurina</taxon>
        <taxon>Spiruromorpha</taxon>
        <taxon>Filarioidea</taxon>
        <taxon>Onchocercidae</taxon>
        <taxon>Cercopithifilaria</taxon>
    </lineage>
</organism>
<feature type="repeat" description="Solcar" evidence="11">
    <location>
        <begin position="320"/>
        <end position="406"/>
    </location>
</feature>
<reference evidence="15" key="1">
    <citation type="submission" date="2021-09" db="EMBL/GenBank/DDBJ databases">
        <authorList>
            <consortium name="Pathogen Informatics"/>
        </authorList>
    </citation>
    <scope>NUCLEOTIDE SEQUENCE</scope>
</reference>
<evidence type="ECO:0000256" key="3">
    <source>
        <dbReference type="ARBA" id="ARBA00022448"/>
    </source>
</evidence>
<comment type="caution">
    <text evidence="15">The sequence shown here is derived from an EMBL/GenBank/DDBJ whole genome shotgun (WGS) entry which is preliminary data.</text>
</comment>
<evidence type="ECO:0000313" key="15">
    <source>
        <dbReference type="EMBL" id="CAG9537815.1"/>
    </source>
</evidence>
<dbReference type="OrthoDB" id="270584at2759"/>
<dbReference type="Gene3D" id="1.10.238.10">
    <property type="entry name" value="EF-hand"/>
    <property type="match status" value="1"/>
</dbReference>
<evidence type="ECO:0000256" key="7">
    <source>
        <dbReference type="ARBA" id="ARBA00022837"/>
    </source>
</evidence>
<keyword evidence="4 11" id="KW-0812">Transmembrane</keyword>
<dbReference type="InterPro" id="IPR018247">
    <property type="entry name" value="EF_Hand_1_Ca_BS"/>
</dbReference>
<dbReference type="PRINTS" id="PR00926">
    <property type="entry name" value="MITOCARRIER"/>
</dbReference>
<dbReference type="GO" id="GO:0005509">
    <property type="term" value="F:calcium ion binding"/>
    <property type="evidence" value="ECO:0007669"/>
    <property type="project" value="InterPro"/>
</dbReference>
<evidence type="ECO:0000256" key="5">
    <source>
        <dbReference type="ARBA" id="ARBA00022737"/>
    </source>
</evidence>
<evidence type="ECO:0000256" key="11">
    <source>
        <dbReference type="PROSITE-ProRule" id="PRU00282"/>
    </source>
</evidence>
<keyword evidence="7" id="KW-0106">Calcium</keyword>
<dbReference type="InterPro" id="IPR002167">
    <property type="entry name" value="GDC-like"/>
</dbReference>
<gene>
    <name evidence="15" type="ORF">CJOHNSTONI_LOCUS7581</name>
</gene>
<evidence type="ECO:0000256" key="2">
    <source>
        <dbReference type="ARBA" id="ARBA00006375"/>
    </source>
</evidence>
<dbReference type="Pfam" id="PF13499">
    <property type="entry name" value="EF-hand_7"/>
    <property type="match status" value="1"/>
</dbReference>
<comment type="subcellular location">
    <subcellularLocation>
        <location evidence="1">Mitochondrion inner membrane</location>
        <topology evidence="1">Multi-pass membrane protein</topology>
    </subcellularLocation>
</comment>
<dbReference type="GO" id="GO:0005743">
    <property type="term" value="C:mitochondrial inner membrane"/>
    <property type="evidence" value="ECO:0007669"/>
    <property type="project" value="UniProtKB-SubCell"/>
</dbReference>
<evidence type="ECO:0000256" key="6">
    <source>
        <dbReference type="ARBA" id="ARBA00022792"/>
    </source>
</evidence>
<keyword evidence="6" id="KW-0999">Mitochondrion inner membrane</keyword>
<evidence type="ECO:0000256" key="13">
    <source>
        <dbReference type="SAM" id="Phobius"/>
    </source>
</evidence>
<evidence type="ECO:0000259" key="14">
    <source>
        <dbReference type="PROSITE" id="PS50222"/>
    </source>
</evidence>
<dbReference type="InterPro" id="IPR002048">
    <property type="entry name" value="EF_hand_dom"/>
</dbReference>
<dbReference type="PRINTS" id="PR00928">
    <property type="entry name" value="GRAVESDC"/>
</dbReference>
<comment type="similarity">
    <text evidence="2 12">Belongs to the mitochondrial carrier (TC 2.A.29) family.</text>
</comment>
<dbReference type="Gene3D" id="1.50.40.10">
    <property type="entry name" value="Mitochondrial carrier domain"/>
    <property type="match status" value="1"/>
</dbReference>
<evidence type="ECO:0000256" key="9">
    <source>
        <dbReference type="ARBA" id="ARBA00023128"/>
    </source>
</evidence>
<dbReference type="AlphaFoldDB" id="A0A8J2PW80"/>
<name>A0A8J2PW80_9BILA</name>